<organism evidence="1 2">
    <name type="scientific">Odynerus spinipes</name>
    <dbReference type="NCBI Taxonomy" id="1348599"/>
    <lineage>
        <taxon>Eukaryota</taxon>
        <taxon>Metazoa</taxon>
        <taxon>Ecdysozoa</taxon>
        <taxon>Arthropoda</taxon>
        <taxon>Hexapoda</taxon>
        <taxon>Insecta</taxon>
        <taxon>Pterygota</taxon>
        <taxon>Neoptera</taxon>
        <taxon>Endopterygota</taxon>
        <taxon>Hymenoptera</taxon>
        <taxon>Apocrita</taxon>
        <taxon>Aculeata</taxon>
        <taxon>Vespoidea</taxon>
        <taxon>Vespidae</taxon>
        <taxon>Eumeninae</taxon>
        <taxon>Odynerus</taxon>
    </lineage>
</organism>
<accession>A0AAD9RFR6</accession>
<proteinExistence type="predicted"/>
<evidence type="ECO:0000313" key="1">
    <source>
        <dbReference type="EMBL" id="KAK2578453.1"/>
    </source>
</evidence>
<dbReference type="EMBL" id="JAIFRP010000282">
    <property type="protein sequence ID" value="KAK2578453.1"/>
    <property type="molecule type" value="Genomic_DNA"/>
</dbReference>
<reference evidence="1" key="1">
    <citation type="submission" date="2021-08" db="EMBL/GenBank/DDBJ databases">
        <authorList>
            <person name="Misof B."/>
            <person name="Oliver O."/>
            <person name="Podsiadlowski L."/>
            <person name="Donath A."/>
            <person name="Peters R."/>
            <person name="Mayer C."/>
            <person name="Rust J."/>
            <person name="Gunkel S."/>
            <person name="Lesny P."/>
            <person name="Martin S."/>
            <person name="Oeyen J.P."/>
            <person name="Petersen M."/>
            <person name="Panagiotis P."/>
            <person name="Wilbrandt J."/>
            <person name="Tanja T."/>
        </authorList>
    </citation>
    <scope>NUCLEOTIDE SEQUENCE</scope>
    <source>
        <strain evidence="1">GBR_01_08_01A</strain>
        <tissue evidence="1">Thorax + abdomen</tissue>
    </source>
</reference>
<gene>
    <name evidence="1" type="ORF">KPH14_012017</name>
</gene>
<name>A0AAD9RFR6_9HYME</name>
<protein>
    <submittedName>
        <fullName evidence="1">Uncharacterized protein</fullName>
    </submittedName>
</protein>
<sequence>MRMRMFGALVESVGLYGAEVWGWRRDERLHGLGRKYAKWVLGVERVTPNFIVDQDCGLESLADKALERTIRYEEATKKKERNW</sequence>
<dbReference type="AlphaFoldDB" id="A0AAD9RFR6"/>
<keyword evidence="2" id="KW-1185">Reference proteome</keyword>
<comment type="caution">
    <text evidence="1">The sequence shown here is derived from an EMBL/GenBank/DDBJ whole genome shotgun (WGS) entry which is preliminary data.</text>
</comment>
<evidence type="ECO:0000313" key="2">
    <source>
        <dbReference type="Proteomes" id="UP001258017"/>
    </source>
</evidence>
<dbReference type="Proteomes" id="UP001258017">
    <property type="component" value="Unassembled WGS sequence"/>
</dbReference>
<reference evidence="1" key="2">
    <citation type="journal article" date="2023" name="Commun. Biol.">
        <title>Intrasexual cuticular hydrocarbon dimorphism in a wasp sheds light on hydrocarbon biosynthesis genes in Hymenoptera.</title>
        <authorList>
            <person name="Moris V.C."/>
            <person name="Podsiadlowski L."/>
            <person name="Martin S."/>
            <person name="Oeyen J.P."/>
            <person name="Donath A."/>
            <person name="Petersen M."/>
            <person name="Wilbrandt J."/>
            <person name="Misof B."/>
            <person name="Liedtke D."/>
            <person name="Thamm M."/>
            <person name="Scheiner R."/>
            <person name="Schmitt T."/>
            <person name="Niehuis O."/>
        </authorList>
    </citation>
    <scope>NUCLEOTIDE SEQUENCE</scope>
    <source>
        <strain evidence="1">GBR_01_08_01A</strain>
    </source>
</reference>